<dbReference type="PANTHER" id="PTHR10264:SF130">
    <property type="entry name" value="STOMATIN-LIKE PROTEIN 1"/>
    <property type="match status" value="1"/>
</dbReference>
<dbReference type="Gene3D" id="3.30.1050.10">
    <property type="entry name" value="SCP2 sterol-binding domain"/>
    <property type="match status" value="1"/>
</dbReference>
<gene>
    <name evidence="4" type="ORF">C0J50_13486</name>
</gene>
<accession>A0AAD5B1J1</accession>
<keyword evidence="2" id="KW-1133">Transmembrane helix</keyword>
<dbReference type="InterPro" id="IPR003033">
    <property type="entry name" value="SCP2_sterol-bd_dom"/>
</dbReference>
<keyword evidence="2" id="KW-0812">Transmembrane</keyword>
<dbReference type="InterPro" id="IPR001972">
    <property type="entry name" value="Stomatin_HflK_fam"/>
</dbReference>
<dbReference type="GO" id="GO:0005886">
    <property type="term" value="C:plasma membrane"/>
    <property type="evidence" value="ECO:0007669"/>
    <property type="project" value="InterPro"/>
</dbReference>
<evidence type="ECO:0000313" key="5">
    <source>
        <dbReference type="Proteomes" id="UP001205998"/>
    </source>
</evidence>
<dbReference type="InterPro" id="IPR036527">
    <property type="entry name" value="SCP2_sterol-bd_dom_sf"/>
</dbReference>
<dbReference type="InterPro" id="IPR043202">
    <property type="entry name" value="Band-7_stomatin-like"/>
</dbReference>
<dbReference type="Pfam" id="PF01145">
    <property type="entry name" value="Band_7"/>
    <property type="match status" value="1"/>
</dbReference>
<evidence type="ECO:0000259" key="3">
    <source>
        <dbReference type="SMART" id="SM00244"/>
    </source>
</evidence>
<evidence type="ECO:0000256" key="2">
    <source>
        <dbReference type="SAM" id="Phobius"/>
    </source>
</evidence>
<reference evidence="4" key="1">
    <citation type="submission" date="2018-07" db="EMBL/GenBank/DDBJ databases">
        <title>Comparative genomics of catfishes provides insights into carnivory and benthic adaptation.</title>
        <authorList>
            <person name="Zhang Y."/>
            <person name="Wang D."/>
            <person name="Peng Z."/>
            <person name="Zheng S."/>
            <person name="Shao F."/>
            <person name="Tao W."/>
        </authorList>
    </citation>
    <scope>NUCLEOTIDE SEQUENCE</scope>
    <source>
        <strain evidence="4">Chongqing</strain>
    </source>
</reference>
<dbReference type="PRINTS" id="PR00721">
    <property type="entry name" value="STOMATIN"/>
</dbReference>
<keyword evidence="2" id="KW-0472">Membrane</keyword>
<feature type="domain" description="Band 7" evidence="3">
    <location>
        <begin position="85"/>
        <end position="238"/>
    </location>
</feature>
<dbReference type="CDD" id="cd13436">
    <property type="entry name" value="SPFH_SLP-1"/>
    <property type="match status" value="1"/>
</dbReference>
<comment type="similarity">
    <text evidence="1">Belongs to the band 7/mec-2 family.</text>
</comment>
<dbReference type="EMBL" id="MU551526">
    <property type="protein sequence ID" value="KAI5626988.1"/>
    <property type="molecule type" value="Genomic_DNA"/>
</dbReference>
<protein>
    <submittedName>
        <fullName evidence="4">Stomatin-like protein 1</fullName>
    </submittedName>
</protein>
<keyword evidence="5" id="KW-1185">Reference proteome</keyword>
<dbReference type="PANTHER" id="PTHR10264">
    <property type="entry name" value="BAND 7 PROTEIN-RELATED"/>
    <property type="match status" value="1"/>
</dbReference>
<dbReference type="SUPFAM" id="SSF55718">
    <property type="entry name" value="SCP-like"/>
    <property type="match status" value="1"/>
</dbReference>
<dbReference type="AlphaFoldDB" id="A0AAD5B1J1"/>
<dbReference type="InterPro" id="IPR001107">
    <property type="entry name" value="Band_7"/>
</dbReference>
<dbReference type="Gene3D" id="3.30.479.30">
    <property type="entry name" value="Band 7 domain"/>
    <property type="match status" value="1"/>
</dbReference>
<dbReference type="Pfam" id="PF02036">
    <property type="entry name" value="SCP2"/>
    <property type="match status" value="1"/>
</dbReference>
<feature type="transmembrane region" description="Helical" evidence="2">
    <location>
        <begin position="62"/>
        <end position="87"/>
    </location>
</feature>
<dbReference type="SMART" id="SM00244">
    <property type="entry name" value="PHB"/>
    <property type="match status" value="1"/>
</dbReference>
<name>A0AAD5B1J1_SILAS</name>
<sequence>MFGKSSDYNYEILPKSDYGNSNTPGLFMSGQSQYNSGFSFDYVPKINNNEFKDDSQGLVSRLCNLVVIILVFLCTLITFPISAWFVLKTVPNYERIVVFRLGRIRPPKGPGVVLVLPLIDQWQRVDLRTRAFNIPPCKVNTKDGGLVSVGADIQFRIWNPVMSVVALQDLKASTRLTAQNAMTQTLGKRTVREIQTERVKLGEHLGMDINDLTKPWGLEVDRVELTLESVLRAPDDSHSGPLIMPPSVPGLEGLTGPIQQLAMHFLGQSAAVSLPAKDAVLFTDELSTEVPVAEKSSVIEELLAAVRMVLSESLVREVGACFQFHISTNTGQTRSYYVDLTQNGGTCGVGKVMHPDVSLSMSEQDMMAMFQGSLRPIAAYSSGRLRVEGDLNTAMKLDKLVQLIKPQ</sequence>
<organism evidence="4 5">
    <name type="scientific">Silurus asotus</name>
    <name type="common">Amur catfish</name>
    <name type="synonym">Parasilurus asotus</name>
    <dbReference type="NCBI Taxonomy" id="30991"/>
    <lineage>
        <taxon>Eukaryota</taxon>
        <taxon>Metazoa</taxon>
        <taxon>Chordata</taxon>
        <taxon>Craniata</taxon>
        <taxon>Vertebrata</taxon>
        <taxon>Euteleostomi</taxon>
        <taxon>Actinopterygii</taxon>
        <taxon>Neopterygii</taxon>
        <taxon>Teleostei</taxon>
        <taxon>Ostariophysi</taxon>
        <taxon>Siluriformes</taxon>
        <taxon>Siluridae</taxon>
        <taxon>Silurus</taxon>
    </lineage>
</organism>
<proteinExistence type="inferred from homology"/>
<comment type="caution">
    <text evidence="4">The sequence shown here is derived from an EMBL/GenBank/DDBJ whole genome shotgun (WGS) entry which is preliminary data.</text>
</comment>
<evidence type="ECO:0000313" key="4">
    <source>
        <dbReference type="EMBL" id="KAI5626988.1"/>
    </source>
</evidence>
<dbReference type="FunFam" id="3.30.479.30:FF:000011">
    <property type="entry name" value="stomatin-like protein 1 isoform X1"/>
    <property type="match status" value="1"/>
</dbReference>
<dbReference type="SUPFAM" id="SSF117892">
    <property type="entry name" value="Band 7/SPFH domain"/>
    <property type="match status" value="1"/>
</dbReference>
<dbReference type="Proteomes" id="UP001205998">
    <property type="component" value="Unassembled WGS sequence"/>
</dbReference>
<dbReference type="InterPro" id="IPR036013">
    <property type="entry name" value="Band_7/SPFH_dom_sf"/>
</dbReference>
<evidence type="ECO:0000256" key="1">
    <source>
        <dbReference type="ARBA" id="ARBA00008164"/>
    </source>
</evidence>